<dbReference type="Gene3D" id="3.50.50.60">
    <property type="entry name" value="FAD/NAD(P)-binding domain"/>
    <property type="match status" value="2"/>
</dbReference>
<dbReference type="PANTHER" id="PTHR31827">
    <property type="entry name" value="EMB|CAB89363.1"/>
    <property type="match status" value="1"/>
</dbReference>
<keyword evidence="1" id="KW-0285">Flavoprotein</keyword>
<dbReference type="PANTHER" id="PTHR31827:SF1">
    <property type="entry name" value="EMB|CAB89363.1"/>
    <property type="match status" value="1"/>
</dbReference>
<dbReference type="Proteomes" id="UP000243217">
    <property type="component" value="Unassembled WGS sequence"/>
</dbReference>
<feature type="domain" description="WRKY19-like zinc finger" evidence="8">
    <location>
        <begin position="223"/>
        <end position="246"/>
    </location>
</feature>
<reference evidence="9 10" key="1">
    <citation type="journal article" date="2014" name="Genome Biol. Evol.">
        <title>The secreted proteins of Achlya hypogyna and Thraustotheca clavata identify the ancestral oomycete secretome and reveal gene acquisitions by horizontal gene transfer.</title>
        <authorList>
            <person name="Misner I."/>
            <person name="Blouin N."/>
            <person name="Leonard G."/>
            <person name="Richards T.A."/>
            <person name="Lane C.E."/>
        </authorList>
    </citation>
    <scope>NUCLEOTIDE SEQUENCE [LARGE SCALE GENOMIC DNA]</scope>
    <source>
        <strain evidence="9 10">ATCC 34112</strain>
    </source>
</reference>
<evidence type="ECO:0000256" key="1">
    <source>
        <dbReference type="ARBA" id="ARBA00022630"/>
    </source>
</evidence>
<proteinExistence type="predicted"/>
<dbReference type="SUPFAM" id="SSF51905">
    <property type="entry name" value="FAD/NAD(P)-binding domain"/>
    <property type="match status" value="2"/>
</dbReference>
<feature type="domain" description="FAD/NAD(P)-binding" evidence="6">
    <location>
        <begin position="322"/>
        <end position="650"/>
    </location>
</feature>
<dbReference type="InterPro" id="IPR036188">
    <property type="entry name" value="FAD/NAD-bd_sf"/>
</dbReference>
<evidence type="ECO:0000256" key="5">
    <source>
        <dbReference type="SAM" id="MobiDB-lite"/>
    </source>
</evidence>
<feature type="domain" description="WRKY19-like zinc finger" evidence="8">
    <location>
        <begin position="175"/>
        <end position="198"/>
    </location>
</feature>
<comment type="caution">
    <text evidence="9">The sequence shown here is derived from an EMBL/GenBank/DDBJ whole genome shotgun (WGS) entry which is preliminary data.</text>
</comment>
<evidence type="ECO:0000256" key="4">
    <source>
        <dbReference type="ARBA" id="ARBA00047786"/>
    </source>
</evidence>
<dbReference type="Pfam" id="PF07992">
    <property type="entry name" value="Pyr_redox_2"/>
    <property type="match status" value="1"/>
</dbReference>
<feature type="compositionally biased region" description="Basic residues" evidence="5">
    <location>
        <begin position="1068"/>
        <end position="1077"/>
    </location>
</feature>
<accession>A0A1W0AAQ3</accession>
<dbReference type="GO" id="GO:0046983">
    <property type="term" value="F:protein dimerization activity"/>
    <property type="evidence" value="ECO:0007669"/>
    <property type="project" value="InterPro"/>
</dbReference>
<keyword evidence="2" id="KW-0053">Apoptosis</keyword>
<name>A0A1W0AAQ3_9STRA</name>
<evidence type="ECO:0000256" key="3">
    <source>
        <dbReference type="ARBA" id="ARBA00022827"/>
    </source>
</evidence>
<feature type="domain" description="WRKY19-like zinc finger" evidence="8">
    <location>
        <begin position="910"/>
        <end position="933"/>
    </location>
</feature>
<organism evidence="9 10">
    <name type="scientific">Thraustotheca clavata</name>
    <dbReference type="NCBI Taxonomy" id="74557"/>
    <lineage>
        <taxon>Eukaryota</taxon>
        <taxon>Sar</taxon>
        <taxon>Stramenopiles</taxon>
        <taxon>Oomycota</taxon>
        <taxon>Saprolegniomycetes</taxon>
        <taxon>Saprolegniales</taxon>
        <taxon>Achlyaceae</taxon>
        <taxon>Thraustotheca</taxon>
    </lineage>
</organism>
<keyword evidence="3" id="KW-0274">FAD</keyword>
<dbReference type="SUPFAM" id="SSF55424">
    <property type="entry name" value="FAD/NAD-linked reductases, dimerisation (C-terminal) domain"/>
    <property type="match status" value="1"/>
</dbReference>
<dbReference type="GO" id="GO:0016491">
    <property type="term" value="F:oxidoreductase activity"/>
    <property type="evidence" value="ECO:0007669"/>
    <property type="project" value="InterPro"/>
</dbReference>
<evidence type="ECO:0000313" key="10">
    <source>
        <dbReference type="Proteomes" id="UP000243217"/>
    </source>
</evidence>
<evidence type="ECO:0000313" key="9">
    <source>
        <dbReference type="EMBL" id="OQS07080.1"/>
    </source>
</evidence>
<sequence>MESFYNLTEFKQEPMWDLLHAPMPNLFMNKDAFTFDNISYDVQSNPIDFVDSMLCFDPIPYHQPMPEVVYHNQLVDLDMPYYNDSTPTFPPPTEPIELVLPGYSPPPQEQPAPVKKAPQAVVHNEVPGKCLREDCNASITYRGFCKTHGGVRRCRVIGCTKGSQGKNLCIAHGGGKRCNIPTCNKSAQSHGLCKAHGGGARCTFDGCGKSSQGNGLCRKHGGGRRCTYENCNNGAQRGLFCAKHGGSRHCKTDDCQRTDRGGGYCEIHRKDIVCLVRGCNRMGLQDEVGGGLCHVHCNHLRSMAEQTSPLEHNESKSMKHYPYVIVGAATAAHAAIEAILHQNPRAEILMISEETHLPRLDMKDGIDEHDSPLSDALMDSYNEWRRYITPRLEDEHEMSSSSVNIVLGKPKMHFDVENKIITLSDNAQVSYDKCLIATAGKPRPLYVLDSSKISYSLRDKINVTTTLSDFEALDRLSTRQDIHTVTIVGGGFLGTEVAVALATDPRNSHLEIQQMFVDENGPCARHMPAYLSAELTRRLKAYANVKVQTDTLVTSIKASAMGQVHLSCMGDAAEAKLTDYAVLASTQLEPDLDYAEFDGIEKDHVHGGIVANAQLEAVRDLFVAGSVASYYDSFVGRRRVDRYDHAVNSGLLAGQNMVNATKKIYRHQPMFRSHMPGIGVTCEGIGDIDSRLQTVGIWLEPPKKLSNAGSYQRGIVYYLRANKIVGILLWNAPDLLENARHVMVHKPTYDNTRNLSKVISLGPKDWLHQSIEETIYDAYFWPTFPPPPEYQMTNSFANNLNGFPMPTDNIFAPYPYPNVQPIPEPLYYPIPSMPIPQQIVNNPPSNNRDSRANLSFQEKEHMGLCLDPSCARYLSYKGLCKEHGYRRMCIIPMCTKTIQGKNKCIAHGGGKPCKTLGCPRTAQSQGLCKTHGGGARCKIDGCNKSAQSKGLCRRHGGGSQCMIDGCTTMVQRNNKCAKHNGTKKCAIDDCDRTARGGGECAFHRKSRLCTFTKCNQLALQRGSWPQYCAMHAESLYKIIINKRYCRKLDLSNRILISASPPRPPPSLKSKKSNKKKITASPPKEIHGQCLESSCTAAITYRGFCKDHGGMRKCSVAYCSKRQQSGRFCIAHGGGKRCKITNCARAAQSRGLCKAHGGGARCQAPDCEKSAQQRGFCRIHGGFVKCAIEGCSNGVQRRGKCTKHDQVRLCSIAKCGQTDRGGGLCSTHRRNKVCHSEGCNRLVAGVVLKSTGPNADKYCMAHLKSIGLQMQLM</sequence>
<evidence type="ECO:0000256" key="2">
    <source>
        <dbReference type="ARBA" id="ARBA00022703"/>
    </source>
</evidence>
<comment type="catalytic activity">
    <reaction evidence="4">
        <text>A + NADH + H(+) = AH2 + NAD(+)</text>
        <dbReference type="Rhea" id="RHEA:11356"/>
        <dbReference type="ChEBI" id="CHEBI:13193"/>
        <dbReference type="ChEBI" id="CHEBI:15378"/>
        <dbReference type="ChEBI" id="CHEBI:17499"/>
        <dbReference type="ChEBI" id="CHEBI:57540"/>
        <dbReference type="ChEBI" id="CHEBI:57945"/>
    </reaction>
</comment>
<dbReference type="InterPro" id="IPR056866">
    <property type="entry name" value="Znf_WRKY19"/>
</dbReference>
<feature type="domain" description="Mitochondrial apoptosis-inducing factor C-terminal" evidence="7">
    <location>
        <begin position="705"/>
        <end position="743"/>
    </location>
</feature>
<dbReference type="InterPro" id="IPR023753">
    <property type="entry name" value="FAD/NAD-binding_dom"/>
</dbReference>
<dbReference type="Pfam" id="PF24906">
    <property type="entry name" value="Zf_WRKY19"/>
    <property type="match status" value="7"/>
</dbReference>
<evidence type="ECO:0000259" key="8">
    <source>
        <dbReference type="Pfam" id="PF24906"/>
    </source>
</evidence>
<dbReference type="STRING" id="74557.A0A1W0AAQ3"/>
<feature type="domain" description="WRKY19-like zinc finger" evidence="8">
    <location>
        <begin position="934"/>
        <end position="957"/>
    </location>
</feature>
<keyword evidence="10" id="KW-1185">Reference proteome</keyword>
<dbReference type="Pfam" id="PF14721">
    <property type="entry name" value="AIF_C"/>
    <property type="match status" value="2"/>
</dbReference>
<dbReference type="OrthoDB" id="6029at2759"/>
<feature type="region of interest" description="Disordered" evidence="5">
    <location>
        <begin position="1056"/>
        <end position="1080"/>
    </location>
</feature>
<dbReference type="EMBL" id="JNBS01000279">
    <property type="protein sequence ID" value="OQS07080.1"/>
    <property type="molecule type" value="Genomic_DNA"/>
</dbReference>
<feature type="domain" description="WRKY19-like zinc finger" evidence="8">
    <location>
        <begin position="1134"/>
        <end position="1157"/>
    </location>
</feature>
<feature type="domain" description="WRKY19-like zinc finger" evidence="8">
    <location>
        <begin position="152"/>
        <end position="174"/>
    </location>
</feature>
<feature type="domain" description="Mitochondrial apoptosis-inducing factor C-terminal" evidence="7">
    <location>
        <begin position="653"/>
        <end position="703"/>
    </location>
</feature>
<gene>
    <name evidence="9" type="ORF">THRCLA_00910</name>
</gene>
<dbReference type="SMART" id="SM01353">
    <property type="entry name" value="AIF_C"/>
    <property type="match status" value="1"/>
</dbReference>
<dbReference type="AlphaFoldDB" id="A0A1W0AAQ3"/>
<protein>
    <submittedName>
        <fullName evidence="9">Apoptosis-inducing factor 1</fullName>
    </submittedName>
</protein>
<evidence type="ECO:0000259" key="6">
    <source>
        <dbReference type="Pfam" id="PF07992"/>
    </source>
</evidence>
<dbReference type="Gene3D" id="3.30.390.30">
    <property type="match status" value="1"/>
</dbReference>
<dbReference type="InterPro" id="IPR029324">
    <property type="entry name" value="AIF_C"/>
</dbReference>
<dbReference type="InterPro" id="IPR016156">
    <property type="entry name" value="FAD/NAD-linked_Rdtase_dimer_sf"/>
</dbReference>
<evidence type="ECO:0000259" key="7">
    <source>
        <dbReference type="Pfam" id="PF14721"/>
    </source>
</evidence>
<feature type="domain" description="WRKY19-like zinc finger" evidence="8">
    <location>
        <begin position="1158"/>
        <end position="1181"/>
    </location>
</feature>